<reference evidence="1 2" key="1">
    <citation type="submission" date="2020-08" db="EMBL/GenBank/DDBJ databases">
        <title>Genomic Encyclopedia of Type Strains, Phase IV (KMG-IV): sequencing the most valuable type-strain genomes for metagenomic binning, comparative biology and taxonomic classification.</title>
        <authorList>
            <person name="Goeker M."/>
        </authorList>
    </citation>
    <scope>NUCLEOTIDE SEQUENCE [LARGE SCALE GENOMIC DNA]</scope>
    <source>
        <strain evidence="1 2">DSM 11590</strain>
    </source>
</reference>
<keyword evidence="1" id="KW-0808">Transferase</keyword>
<sequence>MEAVSVRFITRAETVPLRRARLNPDLTPEEAERKAQGHPNAFQCGTFVGDTLLSVVTFHPEAVPHHPEGLRPPPFVTPWRLRALATAPGQEGKGLARQAIAFGLNHLYRTATPGETGVWLYGRETAYGFYDRLGFSRAGLCFTTDTGPHDLFWICGPLE</sequence>
<proteinExistence type="predicted"/>
<evidence type="ECO:0000313" key="1">
    <source>
        <dbReference type="EMBL" id="MBB6211718.1"/>
    </source>
</evidence>
<dbReference type="AlphaFoldDB" id="A0A7W9ZHS6"/>
<comment type="caution">
    <text evidence="1">The sequence shown here is derived from an EMBL/GenBank/DDBJ whole genome shotgun (WGS) entry which is preliminary data.</text>
</comment>
<dbReference type="RefSeq" id="WP_184264739.1">
    <property type="nucleotide sequence ID" value="NZ_JACIIX010000013.1"/>
</dbReference>
<gene>
    <name evidence="1" type="ORF">FHS48_003161</name>
</gene>
<keyword evidence="2" id="KW-1185">Reference proteome</keyword>
<dbReference type="Proteomes" id="UP000544872">
    <property type="component" value="Unassembled WGS sequence"/>
</dbReference>
<accession>A0A7W9ZHS6</accession>
<dbReference type="Gene3D" id="3.40.630.30">
    <property type="match status" value="1"/>
</dbReference>
<dbReference type="InterPro" id="IPR016181">
    <property type="entry name" value="Acyl_CoA_acyltransferase"/>
</dbReference>
<dbReference type="EMBL" id="JACIIX010000013">
    <property type="protein sequence ID" value="MBB6211718.1"/>
    <property type="molecule type" value="Genomic_DNA"/>
</dbReference>
<organism evidence="1 2">
    <name type="scientific">Novispirillum itersonii</name>
    <name type="common">Aquaspirillum itersonii</name>
    <dbReference type="NCBI Taxonomy" id="189"/>
    <lineage>
        <taxon>Bacteria</taxon>
        <taxon>Pseudomonadati</taxon>
        <taxon>Pseudomonadota</taxon>
        <taxon>Alphaproteobacteria</taxon>
        <taxon>Rhodospirillales</taxon>
        <taxon>Novispirillaceae</taxon>
        <taxon>Novispirillum</taxon>
    </lineage>
</organism>
<dbReference type="GO" id="GO:0016740">
    <property type="term" value="F:transferase activity"/>
    <property type="evidence" value="ECO:0007669"/>
    <property type="project" value="UniProtKB-KW"/>
</dbReference>
<evidence type="ECO:0000313" key="2">
    <source>
        <dbReference type="Proteomes" id="UP000544872"/>
    </source>
</evidence>
<protein>
    <submittedName>
        <fullName evidence="1">GNAT superfamily N-acetyltransferase</fullName>
    </submittedName>
</protein>
<name>A0A7W9ZHS6_NOVIT</name>
<dbReference type="SUPFAM" id="SSF55729">
    <property type="entry name" value="Acyl-CoA N-acyltransferases (Nat)"/>
    <property type="match status" value="1"/>
</dbReference>